<dbReference type="Pfam" id="PF01042">
    <property type="entry name" value="Ribonuc_L-PSP"/>
    <property type="match status" value="1"/>
</dbReference>
<accession>A0A5N6TP36</accession>
<dbReference type="InterPro" id="IPR035959">
    <property type="entry name" value="RutC-like_sf"/>
</dbReference>
<dbReference type="GO" id="GO:0005829">
    <property type="term" value="C:cytosol"/>
    <property type="evidence" value="ECO:0007669"/>
    <property type="project" value="TreeGrafter"/>
</dbReference>
<dbReference type="PANTHER" id="PTHR11803:SF39">
    <property type="entry name" value="2-IMINOBUTANOATE_2-IMINOPROPANOATE DEAMINASE"/>
    <property type="match status" value="1"/>
</dbReference>
<evidence type="ECO:0000313" key="1">
    <source>
        <dbReference type="EMBL" id="KAE8147899.1"/>
    </source>
</evidence>
<proteinExistence type="predicted"/>
<gene>
    <name evidence="1" type="ORF">BDV25DRAFT_131683</name>
</gene>
<dbReference type="Gene3D" id="3.30.1330.40">
    <property type="entry name" value="RutC-like"/>
    <property type="match status" value="1"/>
</dbReference>
<dbReference type="PANTHER" id="PTHR11803">
    <property type="entry name" value="2-IMINOBUTANOATE/2-IMINOPROPANOATE DEAMINASE RIDA"/>
    <property type="match status" value="1"/>
</dbReference>
<dbReference type="OrthoDB" id="309640at2759"/>
<dbReference type="InterPro" id="IPR006175">
    <property type="entry name" value="YjgF/YER057c/UK114"/>
</dbReference>
<dbReference type="EMBL" id="ML742185">
    <property type="protein sequence ID" value="KAE8147899.1"/>
    <property type="molecule type" value="Genomic_DNA"/>
</dbReference>
<name>A0A5N6TP36_ASPAV</name>
<dbReference type="GO" id="GO:0019239">
    <property type="term" value="F:deaminase activity"/>
    <property type="evidence" value="ECO:0007669"/>
    <property type="project" value="TreeGrafter"/>
</dbReference>
<sequence length="141" mass="15093">MPHATYQNLPGRVGDCLKPASLATTATVPVSPTSSLVFTTGHVGLDLETGTLVHDTPEAEFKAIFTCLDAALKHAGVRTGLAGAYRVVAYLVHVEDEKVMHEVFRSMAPGHTPTWCTVLVKAINVKETRAEIAAEGVVFHE</sequence>
<dbReference type="SUPFAM" id="SSF55298">
    <property type="entry name" value="YjgF-like"/>
    <property type="match status" value="1"/>
</dbReference>
<evidence type="ECO:0000313" key="2">
    <source>
        <dbReference type="Proteomes" id="UP000325780"/>
    </source>
</evidence>
<organism evidence="1 2">
    <name type="scientific">Aspergillus avenaceus</name>
    <dbReference type="NCBI Taxonomy" id="36643"/>
    <lineage>
        <taxon>Eukaryota</taxon>
        <taxon>Fungi</taxon>
        <taxon>Dikarya</taxon>
        <taxon>Ascomycota</taxon>
        <taxon>Pezizomycotina</taxon>
        <taxon>Eurotiomycetes</taxon>
        <taxon>Eurotiomycetidae</taxon>
        <taxon>Eurotiales</taxon>
        <taxon>Aspergillaceae</taxon>
        <taxon>Aspergillus</taxon>
        <taxon>Aspergillus subgen. Circumdati</taxon>
    </lineage>
</organism>
<dbReference type="AlphaFoldDB" id="A0A5N6TP36"/>
<dbReference type="GO" id="GO:0005739">
    <property type="term" value="C:mitochondrion"/>
    <property type="evidence" value="ECO:0007669"/>
    <property type="project" value="TreeGrafter"/>
</dbReference>
<reference evidence="1 2" key="1">
    <citation type="submission" date="2019-04" db="EMBL/GenBank/DDBJ databases">
        <title>Friends and foes A comparative genomics study of 23 Aspergillus species from section Flavi.</title>
        <authorList>
            <consortium name="DOE Joint Genome Institute"/>
            <person name="Kjaerbolling I."/>
            <person name="Vesth T."/>
            <person name="Frisvad J.C."/>
            <person name="Nybo J.L."/>
            <person name="Theobald S."/>
            <person name="Kildgaard S."/>
            <person name="Isbrandt T."/>
            <person name="Kuo A."/>
            <person name="Sato A."/>
            <person name="Lyhne E.K."/>
            <person name="Kogle M.E."/>
            <person name="Wiebenga A."/>
            <person name="Kun R.S."/>
            <person name="Lubbers R.J."/>
            <person name="Makela M.R."/>
            <person name="Barry K."/>
            <person name="Chovatia M."/>
            <person name="Clum A."/>
            <person name="Daum C."/>
            <person name="Haridas S."/>
            <person name="He G."/>
            <person name="LaButti K."/>
            <person name="Lipzen A."/>
            <person name="Mondo S."/>
            <person name="Riley R."/>
            <person name="Salamov A."/>
            <person name="Simmons B.A."/>
            <person name="Magnuson J.K."/>
            <person name="Henrissat B."/>
            <person name="Mortensen U.H."/>
            <person name="Larsen T.O."/>
            <person name="Devries R.P."/>
            <person name="Grigoriev I.V."/>
            <person name="Machida M."/>
            <person name="Baker S.E."/>
            <person name="Andersen M.R."/>
        </authorList>
    </citation>
    <scope>NUCLEOTIDE SEQUENCE [LARGE SCALE GENOMIC DNA]</scope>
    <source>
        <strain evidence="1 2">IBT 18842</strain>
    </source>
</reference>
<keyword evidence="2" id="KW-1185">Reference proteome</keyword>
<dbReference type="Proteomes" id="UP000325780">
    <property type="component" value="Unassembled WGS sequence"/>
</dbReference>
<protein>
    <submittedName>
        <fullName evidence="1">Uncharacterized protein</fullName>
    </submittedName>
</protein>